<dbReference type="EMBL" id="JAGTTN010000006">
    <property type="protein sequence ID" value="MCC2033722.1"/>
    <property type="molecule type" value="Genomic_DNA"/>
</dbReference>
<dbReference type="InterPro" id="IPR050766">
    <property type="entry name" value="Bact_Lucif_Oxidored"/>
</dbReference>
<dbReference type="AlphaFoldDB" id="A0A9X1LXL5"/>
<evidence type="ECO:0000313" key="3">
    <source>
        <dbReference type="Proteomes" id="UP001139354"/>
    </source>
</evidence>
<dbReference type="SUPFAM" id="SSF51679">
    <property type="entry name" value="Bacterial luciferase-like"/>
    <property type="match status" value="1"/>
</dbReference>
<sequence length="350" mass="36835">MAAAIPDDPSAAADGAPPRLGHFAVPPLTGDPHRDYRAIIDLAVHAESVGFDSFWVAEGHVATNGLPAALTFLAALSQRTASIRLGTAVIALAFENPIALAETAAVVDVLSDGRLELGLGKSNRGGWASPAFEAFDLDEGDRDALFAAALDRLRGTLSGRAADRAVELYPRAEHLGERLWQATSRAATAAAAGRAGDGLQLHRKAAEGDTGAAQARLIDAYLAELPASSVPRIAVSRVVLPARDRAEALALYRRYAEGSPAYYRRADLTRGVEEHLVDANIAFGSVDDILGSLGADATARRSTEILFSIPLPFDAPEYRDGLTTLARDIHPHLGSPERAPAIPVLPRVAG</sequence>
<dbReference type="Gene3D" id="3.20.20.30">
    <property type="entry name" value="Luciferase-like domain"/>
    <property type="match status" value="1"/>
</dbReference>
<dbReference type="InterPro" id="IPR011251">
    <property type="entry name" value="Luciferase-like_dom"/>
</dbReference>
<evidence type="ECO:0000259" key="1">
    <source>
        <dbReference type="Pfam" id="PF00296"/>
    </source>
</evidence>
<reference evidence="2" key="1">
    <citation type="submission" date="2021-04" db="EMBL/GenBank/DDBJ databases">
        <title>Microbacterium tenobrionis sp. nov. and Microbacterium allomyrinae sp. nov., isolated from larvae of Tenobrio molitor and Allomyrina dichotoma, respectively.</title>
        <authorList>
            <person name="Lee S.D."/>
        </authorList>
    </citation>
    <scope>NUCLEOTIDE SEQUENCE</scope>
    <source>
        <strain evidence="2">BWT-G7</strain>
    </source>
</reference>
<dbReference type="PANTHER" id="PTHR30137">
    <property type="entry name" value="LUCIFERASE-LIKE MONOOXYGENASE"/>
    <property type="match status" value="1"/>
</dbReference>
<evidence type="ECO:0000313" key="2">
    <source>
        <dbReference type="EMBL" id="MCC2033722.1"/>
    </source>
</evidence>
<proteinExistence type="predicted"/>
<keyword evidence="3" id="KW-1185">Reference proteome</keyword>
<dbReference type="InterPro" id="IPR036661">
    <property type="entry name" value="Luciferase-like_sf"/>
</dbReference>
<dbReference type="PANTHER" id="PTHR30137:SF15">
    <property type="entry name" value="BLL6902 PROTEIN"/>
    <property type="match status" value="1"/>
</dbReference>
<feature type="domain" description="Luciferase-like" evidence="1">
    <location>
        <begin position="31"/>
        <end position="264"/>
    </location>
</feature>
<dbReference type="GO" id="GO:0005829">
    <property type="term" value="C:cytosol"/>
    <property type="evidence" value="ECO:0007669"/>
    <property type="project" value="TreeGrafter"/>
</dbReference>
<organism evidence="2 3">
    <name type="scientific">Microbacterium allomyrinae</name>
    <dbReference type="NCBI Taxonomy" id="2830666"/>
    <lineage>
        <taxon>Bacteria</taxon>
        <taxon>Bacillati</taxon>
        <taxon>Actinomycetota</taxon>
        <taxon>Actinomycetes</taxon>
        <taxon>Micrococcales</taxon>
        <taxon>Microbacteriaceae</taxon>
        <taxon>Microbacterium</taxon>
    </lineage>
</organism>
<comment type="caution">
    <text evidence="2">The sequence shown here is derived from an EMBL/GenBank/DDBJ whole genome shotgun (WGS) entry which is preliminary data.</text>
</comment>
<dbReference type="Pfam" id="PF00296">
    <property type="entry name" value="Bac_luciferase"/>
    <property type="match status" value="1"/>
</dbReference>
<protein>
    <submittedName>
        <fullName evidence="2">LLM class flavin-dependent oxidoreductase</fullName>
    </submittedName>
</protein>
<gene>
    <name evidence="2" type="ORF">KEC57_16175</name>
</gene>
<dbReference type="GO" id="GO:0016705">
    <property type="term" value="F:oxidoreductase activity, acting on paired donors, with incorporation or reduction of molecular oxygen"/>
    <property type="evidence" value="ECO:0007669"/>
    <property type="project" value="InterPro"/>
</dbReference>
<dbReference type="Proteomes" id="UP001139354">
    <property type="component" value="Unassembled WGS sequence"/>
</dbReference>
<accession>A0A9X1LXL5</accession>
<name>A0A9X1LXL5_9MICO</name>
<dbReference type="RefSeq" id="WP_229385726.1">
    <property type="nucleotide sequence ID" value="NZ_JAGTTN010000006.1"/>
</dbReference>